<dbReference type="PROSITE" id="PS50172">
    <property type="entry name" value="BRCT"/>
    <property type="match status" value="4"/>
</dbReference>
<dbReference type="InterPro" id="IPR036420">
    <property type="entry name" value="BRCT_dom_sf"/>
</dbReference>
<dbReference type="InterPro" id="IPR001357">
    <property type="entry name" value="BRCT_dom"/>
</dbReference>
<evidence type="ECO:0000259" key="3">
    <source>
        <dbReference type="PROSITE" id="PS50172"/>
    </source>
</evidence>
<feature type="region of interest" description="Disordered" evidence="2">
    <location>
        <begin position="366"/>
        <end position="400"/>
    </location>
</feature>
<dbReference type="GO" id="GO:0007095">
    <property type="term" value="P:mitotic G2 DNA damage checkpoint signaling"/>
    <property type="evidence" value="ECO:0007669"/>
    <property type="project" value="TreeGrafter"/>
</dbReference>
<dbReference type="CDD" id="cd00027">
    <property type="entry name" value="BRCT"/>
    <property type="match status" value="1"/>
</dbReference>
<reference evidence="4 5" key="1">
    <citation type="journal article" date="2024" name="J Genomics">
        <title>Draft genome sequencing and assembly of Favolaschia claudopus CIRM-BRFM 2984 isolated from oak limbs.</title>
        <authorList>
            <person name="Navarro D."/>
            <person name="Drula E."/>
            <person name="Chaduli D."/>
            <person name="Cazenave R."/>
            <person name="Ahrendt S."/>
            <person name="Wang J."/>
            <person name="Lipzen A."/>
            <person name="Daum C."/>
            <person name="Barry K."/>
            <person name="Grigoriev I.V."/>
            <person name="Favel A."/>
            <person name="Rosso M.N."/>
            <person name="Martin F."/>
        </authorList>
    </citation>
    <scope>NUCLEOTIDE SEQUENCE [LARGE SCALE GENOMIC DNA]</scope>
    <source>
        <strain evidence="4 5">CIRM-BRFM 2984</strain>
    </source>
</reference>
<feature type="region of interest" description="Disordered" evidence="2">
    <location>
        <begin position="904"/>
        <end position="927"/>
    </location>
</feature>
<feature type="compositionally biased region" description="Basic and acidic residues" evidence="2">
    <location>
        <begin position="324"/>
        <end position="346"/>
    </location>
</feature>
<dbReference type="AlphaFoldDB" id="A0AAW0DRG5"/>
<feature type="compositionally biased region" description="Low complexity" evidence="2">
    <location>
        <begin position="717"/>
        <end position="736"/>
    </location>
</feature>
<dbReference type="Pfam" id="PF12738">
    <property type="entry name" value="PTCB-BRCT"/>
    <property type="match status" value="2"/>
</dbReference>
<accession>A0AAW0DRG5</accession>
<feature type="region of interest" description="Disordered" evidence="2">
    <location>
        <begin position="593"/>
        <end position="736"/>
    </location>
</feature>
<proteinExistence type="predicted"/>
<feature type="domain" description="BRCT" evidence="3">
    <location>
        <begin position="505"/>
        <end position="569"/>
    </location>
</feature>
<feature type="compositionally biased region" description="Polar residues" evidence="2">
    <location>
        <begin position="613"/>
        <end position="628"/>
    </location>
</feature>
<feature type="compositionally biased region" description="Basic residues" evidence="2">
    <location>
        <begin position="917"/>
        <end position="927"/>
    </location>
</feature>
<feature type="compositionally biased region" description="Basic residues" evidence="2">
    <location>
        <begin position="826"/>
        <end position="837"/>
    </location>
</feature>
<feature type="region of interest" description="Disordered" evidence="2">
    <location>
        <begin position="245"/>
        <end position="278"/>
    </location>
</feature>
<feature type="compositionally biased region" description="Basic and acidic residues" evidence="2">
    <location>
        <begin position="601"/>
        <end position="612"/>
    </location>
</feature>
<keyword evidence="1" id="KW-0677">Repeat</keyword>
<feature type="domain" description="BRCT" evidence="3">
    <location>
        <begin position="402"/>
        <end position="490"/>
    </location>
</feature>
<feature type="domain" description="BRCT" evidence="3">
    <location>
        <begin position="56"/>
        <end position="128"/>
    </location>
</feature>
<feature type="domain" description="BRCT" evidence="3">
    <location>
        <begin position="147"/>
        <end position="247"/>
    </location>
</feature>
<dbReference type="CDD" id="cd17731">
    <property type="entry name" value="BRCT_TopBP1_rpt2_like"/>
    <property type="match status" value="1"/>
</dbReference>
<evidence type="ECO:0000313" key="4">
    <source>
        <dbReference type="EMBL" id="KAK7053729.1"/>
    </source>
</evidence>
<dbReference type="Gene3D" id="3.40.50.10190">
    <property type="entry name" value="BRCT domain"/>
    <property type="match status" value="4"/>
</dbReference>
<feature type="region of interest" description="Disordered" evidence="2">
    <location>
        <begin position="757"/>
        <end position="848"/>
    </location>
</feature>
<evidence type="ECO:0000256" key="2">
    <source>
        <dbReference type="SAM" id="MobiDB-lite"/>
    </source>
</evidence>
<name>A0AAW0DRG5_9AGAR</name>
<protein>
    <recommendedName>
        <fullName evidence="3">BRCT domain-containing protein</fullName>
    </recommendedName>
</protein>
<dbReference type="InterPro" id="IPR059215">
    <property type="entry name" value="BRCT2_TopBP1-like"/>
</dbReference>
<evidence type="ECO:0000256" key="1">
    <source>
        <dbReference type="ARBA" id="ARBA00022737"/>
    </source>
</evidence>
<dbReference type="SUPFAM" id="SSF52113">
    <property type="entry name" value="BRCT domain"/>
    <property type="match status" value="3"/>
</dbReference>
<dbReference type="Proteomes" id="UP001362999">
    <property type="component" value="Unassembled WGS sequence"/>
</dbReference>
<dbReference type="Pfam" id="PF00533">
    <property type="entry name" value="BRCT"/>
    <property type="match status" value="1"/>
</dbReference>
<gene>
    <name evidence="4" type="ORF">R3P38DRAFT_2851788</name>
</gene>
<keyword evidence="5" id="KW-1185">Reference proteome</keyword>
<feature type="compositionally biased region" description="Low complexity" evidence="2">
    <location>
        <begin position="766"/>
        <end position="782"/>
    </location>
</feature>
<dbReference type="GO" id="GO:0006270">
    <property type="term" value="P:DNA replication initiation"/>
    <property type="evidence" value="ECO:0007669"/>
    <property type="project" value="TreeGrafter"/>
</dbReference>
<dbReference type="GO" id="GO:0033314">
    <property type="term" value="P:mitotic DNA replication checkpoint signaling"/>
    <property type="evidence" value="ECO:0007669"/>
    <property type="project" value="TreeGrafter"/>
</dbReference>
<feature type="compositionally biased region" description="Polar residues" evidence="2">
    <location>
        <begin position="683"/>
        <end position="697"/>
    </location>
</feature>
<dbReference type="PANTHER" id="PTHR13561:SF20">
    <property type="entry name" value="DNA TOPOISOMERASE 2-BINDING PROTEIN 1"/>
    <property type="match status" value="1"/>
</dbReference>
<comment type="caution">
    <text evidence="4">The sequence shown here is derived from an EMBL/GenBank/DDBJ whole genome shotgun (WGS) entry which is preliminary data.</text>
</comment>
<dbReference type="EMBL" id="JAWWNJ010000006">
    <property type="protein sequence ID" value="KAK7053729.1"/>
    <property type="molecule type" value="Genomic_DNA"/>
</dbReference>
<organism evidence="4 5">
    <name type="scientific">Favolaschia claudopus</name>
    <dbReference type="NCBI Taxonomy" id="2862362"/>
    <lineage>
        <taxon>Eukaryota</taxon>
        <taxon>Fungi</taxon>
        <taxon>Dikarya</taxon>
        <taxon>Basidiomycota</taxon>
        <taxon>Agaricomycotina</taxon>
        <taxon>Agaricomycetes</taxon>
        <taxon>Agaricomycetidae</taxon>
        <taxon>Agaricales</taxon>
        <taxon>Marasmiineae</taxon>
        <taxon>Mycenaceae</taxon>
        <taxon>Favolaschia</taxon>
    </lineage>
</organism>
<dbReference type="SMART" id="SM00292">
    <property type="entry name" value="BRCT"/>
    <property type="match status" value="3"/>
</dbReference>
<feature type="region of interest" description="Disordered" evidence="2">
    <location>
        <begin position="319"/>
        <end position="350"/>
    </location>
</feature>
<dbReference type="PANTHER" id="PTHR13561">
    <property type="entry name" value="DNA REPLICATION REGULATOR DPB11-RELATED"/>
    <property type="match status" value="1"/>
</dbReference>
<evidence type="ECO:0000313" key="5">
    <source>
        <dbReference type="Proteomes" id="UP001362999"/>
    </source>
</evidence>
<sequence>MQRRANKSKKVPNVRLRPATANAVASSRGASPEQTSWWAPDSQIVGSDDTVMTGGSCPRPFKNFVICATGISDKPTLFKLALELGATTVSAFTDRVTHLIAENHGGAKYLCALERQIPILLPAWIIECHRVWQHGDDVEIETSVTAHRLPVFSGVTLCISGISEIVRRTEINKLVTAHGGTYVKALERPVRVTHLLCAGEEETDKMRYAEKFNRAGEANPPIQLVWEEWLWDSLEYGGRFEEAKYQARMPRPQPRSTQARPPPRNLHVNDTEAPSAFDDDADDEVVAPVQRLPAVTLQLWGSLLKPRGYEVDGARGSVALSPKKAREIEQEVREKGETEAPRDREAGGSVLAGASFRRANSIHIEAGSSRGPFGNASAKQNASAGPSRVKRLEEKTAPEPSARSTVFAGVRFLLRGETDNATVRQAVEEAGGAAVGLGEVPDFIIVRLVSGSPLYAAETSTNARARYRTECWLERCLFVDRICGPEEHATFVPIGVQLPVPDADRITLSFSGLDVSEACWVKRLLKALGIPLAPVFSRQTTHLLCPSGTGVKYTKARQWGVPVVDMGWLAAMASTGVVPLVTAFLVVPAKDDATTAPASPKKNDKGKGKADDTSVQMQDITNSYDSQESPPQDGPGAGSGSGFFLPPPPPPRELTSSLSFGRPDASLNHAPTTPSPPKRLVRRQSTSAAVNTPSRVPTASPLPLVTHAVPPPIPTQSTASSGSFTHTASSSGAAGLRRAATVGTGVRIKQEHDLRVTARPVARGVSTSSSPARVPSSMSPSPLRRGVSVSPPKIPDHRTKALQESIVSLLGKRPATPEDAETSGRAGKRGRPHRSKPQSRQPSDVLPVLQQQPLESVFGGGRSFSPGPEDAHSVMEGMSMGAEEQSLRVMYEDPGQRAELQRLASLIGEPLDDTSKRKPPRRSSRRS</sequence>